<evidence type="ECO:0000256" key="1">
    <source>
        <dbReference type="SAM" id="MobiDB-lite"/>
    </source>
</evidence>
<evidence type="ECO:0000313" key="3">
    <source>
        <dbReference type="Proteomes" id="UP000024635"/>
    </source>
</evidence>
<organism evidence="2 3">
    <name type="scientific">Ancylostoma ceylanicum</name>
    <dbReference type="NCBI Taxonomy" id="53326"/>
    <lineage>
        <taxon>Eukaryota</taxon>
        <taxon>Metazoa</taxon>
        <taxon>Ecdysozoa</taxon>
        <taxon>Nematoda</taxon>
        <taxon>Chromadorea</taxon>
        <taxon>Rhabditida</taxon>
        <taxon>Rhabditina</taxon>
        <taxon>Rhabditomorpha</taxon>
        <taxon>Strongyloidea</taxon>
        <taxon>Ancylostomatidae</taxon>
        <taxon>Ancylostomatinae</taxon>
        <taxon>Ancylostoma</taxon>
    </lineage>
</organism>
<sequence length="93" mass="10331">MRKDLPTRLLDMKIITGAAFEKSSSLWLYRDSLKFYKPYGKAPCGTGTLVACRCTKVAGPAGQRRGGKPLRSDFALPREVQQTTRVPAPRYSP</sequence>
<dbReference type="AlphaFoldDB" id="A0A016UWM3"/>
<dbReference type="Proteomes" id="UP000024635">
    <property type="component" value="Unassembled WGS sequence"/>
</dbReference>
<keyword evidence="3" id="KW-1185">Reference proteome</keyword>
<reference evidence="3" key="1">
    <citation type="journal article" date="2015" name="Nat. Genet.">
        <title>The genome and transcriptome of the zoonotic hookworm Ancylostoma ceylanicum identify infection-specific gene families.</title>
        <authorList>
            <person name="Schwarz E.M."/>
            <person name="Hu Y."/>
            <person name="Antoshechkin I."/>
            <person name="Miller M.M."/>
            <person name="Sternberg P.W."/>
            <person name="Aroian R.V."/>
        </authorList>
    </citation>
    <scope>NUCLEOTIDE SEQUENCE</scope>
    <source>
        <strain evidence="3">HY135</strain>
    </source>
</reference>
<proteinExistence type="predicted"/>
<name>A0A016UWM3_9BILA</name>
<feature type="region of interest" description="Disordered" evidence="1">
    <location>
        <begin position="59"/>
        <end position="93"/>
    </location>
</feature>
<dbReference type="EMBL" id="JARK01001360">
    <property type="protein sequence ID" value="EYC19401.1"/>
    <property type="molecule type" value="Genomic_DNA"/>
</dbReference>
<evidence type="ECO:0000313" key="2">
    <source>
        <dbReference type="EMBL" id="EYC19401.1"/>
    </source>
</evidence>
<gene>
    <name evidence="2" type="primary">Acey_s0024.g1067</name>
    <name evidence="2" type="ORF">Y032_0024g1067</name>
</gene>
<comment type="caution">
    <text evidence="2">The sequence shown here is derived from an EMBL/GenBank/DDBJ whole genome shotgun (WGS) entry which is preliminary data.</text>
</comment>
<accession>A0A016UWM3</accession>
<protein>
    <submittedName>
        <fullName evidence="2">Uncharacterized protein</fullName>
    </submittedName>
</protein>